<evidence type="ECO:0000313" key="1">
    <source>
        <dbReference type="EMBL" id="PBK95819.1"/>
    </source>
</evidence>
<reference evidence="2" key="1">
    <citation type="journal article" date="2017" name="Nat. Ecol. Evol.">
        <title>Genome expansion and lineage-specific genetic innovations in the forest pathogenic fungi Armillaria.</title>
        <authorList>
            <person name="Sipos G."/>
            <person name="Prasanna A.N."/>
            <person name="Walter M.C."/>
            <person name="O'Connor E."/>
            <person name="Balint B."/>
            <person name="Krizsan K."/>
            <person name="Kiss B."/>
            <person name="Hess J."/>
            <person name="Varga T."/>
            <person name="Slot J."/>
            <person name="Riley R."/>
            <person name="Boka B."/>
            <person name="Rigling D."/>
            <person name="Barry K."/>
            <person name="Lee J."/>
            <person name="Mihaltcheva S."/>
            <person name="LaButti K."/>
            <person name="Lipzen A."/>
            <person name="Waldron R."/>
            <person name="Moloney N.M."/>
            <person name="Sperisen C."/>
            <person name="Kredics L."/>
            <person name="Vagvoelgyi C."/>
            <person name="Patrignani A."/>
            <person name="Fitzpatrick D."/>
            <person name="Nagy I."/>
            <person name="Doyle S."/>
            <person name="Anderson J.B."/>
            <person name="Grigoriev I.V."/>
            <person name="Gueldener U."/>
            <person name="Muensterkoetter M."/>
            <person name="Nagy L.G."/>
        </authorList>
    </citation>
    <scope>NUCLEOTIDE SEQUENCE [LARGE SCALE GENOMIC DNA]</scope>
    <source>
        <strain evidence="2">Ar21-2</strain>
    </source>
</reference>
<proteinExistence type="predicted"/>
<dbReference type="AlphaFoldDB" id="A0A2H3DKS0"/>
<keyword evidence="2" id="KW-1185">Reference proteome</keyword>
<dbReference type="InParanoid" id="A0A2H3DKS0"/>
<dbReference type="Proteomes" id="UP000217790">
    <property type="component" value="Unassembled WGS sequence"/>
</dbReference>
<sequence>MVLNAVTLFPIKMVAHVKGSWPAENLRNGAAFHATNLQGRAVPVHTASSTTGGCRLFYRGTPLVYWWAIQHAWNTFETWHFLPCRTKSADILSAVLPSFVKKGWGIDKDDEQRIKPFVFVCSGASHPSLRVGSGLSNGTLVSTCSLSLHLWILSIRPFTKGYLAELKRRIGMVNPPRWRRLY</sequence>
<evidence type="ECO:0000313" key="2">
    <source>
        <dbReference type="Proteomes" id="UP000217790"/>
    </source>
</evidence>
<protein>
    <submittedName>
        <fullName evidence="1">Uncharacterized protein</fullName>
    </submittedName>
</protein>
<gene>
    <name evidence="1" type="ORF">ARMGADRAFT_749852</name>
</gene>
<dbReference type="OrthoDB" id="10634473at2759"/>
<dbReference type="EMBL" id="KZ293651">
    <property type="protein sequence ID" value="PBK95819.1"/>
    <property type="molecule type" value="Genomic_DNA"/>
</dbReference>
<name>A0A2H3DKS0_ARMGA</name>
<organism evidence="1 2">
    <name type="scientific">Armillaria gallica</name>
    <name type="common">Bulbous honey fungus</name>
    <name type="synonym">Armillaria bulbosa</name>
    <dbReference type="NCBI Taxonomy" id="47427"/>
    <lineage>
        <taxon>Eukaryota</taxon>
        <taxon>Fungi</taxon>
        <taxon>Dikarya</taxon>
        <taxon>Basidiomycota</taxon>
        <taxon>Agaricomycotina</taxon>
        <taxon>Agaricomycetes</taxon>
        <taxon>Agaricomycetidae</taxon>
        <taxon>Agaricales</taxon>
        <taxon>Marasmiineae</taxon>
        <taxon>Physalacriaceae</taxon>
        <taxon>Armillaria</taxon>
    </lineage>
</organism>
<accession>A0A2H3DKS0</accession>